<dbReference type="Proteomes" id="UP000816034">
    <property type="component" value="Unassembled WGS sequence"/>
</dbReference>
<gene>
    <name evidence="1" type="ORF">C9374_003561</name>
</gene>
<accession>A0AA88H7D5</accession>
<dbReference type="AlphaFoldDB" id="A0AA88H7D5"/>
<keyword evidence="2" id="KW-1185">Reference proteome</keyword>
<protein>
    <submittedName>
        <fullName evidence="1">Uncharacterized protein</fullName>
    </submittedName>
</protein>
<dbReference type="PANTHER" id="PTHR23244">
    <property type="entry name" value="KELCH REPEAT DOMAIN"/>
    <property type="match status" value="1"/>
</dbReference>
<dbReference type="EMBL" id="PYSW02000001">
    <property type="protein sequence ID" value="KAG2393797.1"/>
    <property type="molecule type" value="Genomic_DNA"/>
</dbReference>
<dbReference type="InterPro" id="IPR006652">
    <property type="entry name" value="Kelch_1"/>
</dbReference>
<proteinExistence type="predicted"/>
<dbReference type="Pfam" id="PF01344">
    <property type="entry name" value="Kelch_1"/>
    <property type="match status" value="1"/>
</dbReference>
<dbReference type="GeneID" id="68096016"/>
<reference evidence="1 2" key="1">
    <citation type="journal article" date="2018" name="BMC Genomics">
        <title>The genome of Naegleria lovaniensis, the basis for a comparative approach to unravel pathogenicity factors of the human pathogenic amoeba N. fowleri.</title>
        <authorList>
            <person name="Liechti N."/>
            <person name="Schurch N."/>
            <person name="Bruggmann R."/>
            <person name="Wittwer M."/>
        </authorList>
    </citation>
    <scope>NUCLEOTIDE SEQUENCE [LARGE SCALE GENOMIC DNA]</scope>
    <source>
        <strain evidence="1 2">ATCC 30569</strain>
    </source>
</reference>
<dbReference type="Pfam" id="PF24681">
    <property type="entry name" value="Kelch_KLHDC2_KLHL20_DRC7"/>
    <property type="match status" value="1"/>
</dbReference>
<organism evidence="1 2">
    <name type="scientific">Naegleria lovaniensis</name>
    <name type="common">Amoeba</name>
    <dbReference type="NCBI Taxonomy" id="51637"/>
    <lineage>
        <taxon>Eukaryota</taxon>
        <taxon>Discoba</taxon>
        <taxon>Heterolobosea</taxon>
        <taxon>Tetramitia</taxon>
        <taxon>Eutetramitia</taxon>
        <taxon>Vahlkampfiidae</taxon>
        <taxon>Naegleria</taxon>
    </lineage>
</organism>
<dbReference type="InterPro" id="IPR015915">
    <property type="entry name" value="Kelch-typ_b-propeller"/>
</dbReference>
<dbReference type="SUPFAM" id="SSF117281">
    <property type="entry name" value="Kelch motif"/>
    <property type="match status" value="1"/>
</dbReference>
<evidence type="ECO:0000313" key="2">
    <source>
        <dbReference type="Proteomes" id="UP000816034"/>
    </source>
</evidence>
<name>A0AA88H7D5_NAELO</name>
<dbReference type="Gene3D" id="2.120.10.80">
    <property type="entry name" value="Kelch-type beta propeller"/>
    <property type="match status" value="2"/>
</dbReference>
<dbReference type="RefSeq" id="XP_044555691.1">
    <property type="nucleotide sequence ID" value="XM_044693103.1"/>
</dbReference>
<evidence type="ECO:0000313" key="1">
    <source>
        <dbReference type="EMBL" id="KAG2393797.1"/>
    </source>
</evidence>
<sequence length="267" mass="30969">MGSTQLCKPPCGRQGHRSVYLKSQHKIVIFGGYAGYHLDDFFVYDIKENMWSLMEECHDDGNSNRLSPREVFSMVLNEQRQSIVFFGGKDEDYRYNDMHEFSLVTKKWYRLHQGGPRKKIDSPKKTTVPKETLLNIPSPRSSHSCIMIEKLQQMVMFGGYDGDDWLNDCWIFDFTLNKWTKVNLFTKHLSENSLKIFQHGFSSHVAVFDDIRSEMLAFGGWTGEMDINAMWTITFPTLNELEFQSKLGNIIDRNQLSDISIITFSSS</sequence>
<comment type="caution">
    <text evidence="1">The sequence shown here is derived from an EMBL/GenBank/DDBJ whole genome shotgun (WGS) entry which is preliminary data.</text>
</comment>